<dbReference type="Proteomes" id="UP001219518">
    <property type="component" value="Unassembled WGS sequence"/>
</dbReference>
<dbReference type="InterPro" id="IPR003874">
    <property type="entry name" value="CDC45"/>
</dbReference>
<dbReference type="GO" id="GO:0006270">
    <property type="term" value="P:DNA replication initiation"/>
    <property type="evidence" value="ECO:0007669"/>
    <property type="project" value="InterPro"/>
</dbReference>
<dbReference type="GO" id="GO:0003688">
    <property type="term" value="F:DNA replication origin binding"/>
    <property type="evidence" value="ECO:0007669"/>
    <property type="project" value="TreeGrafter"/>
</dbReference>
<dbReference type="GO" id="GO:0000727">
    <property type="term" value="P:double-strand break repair via break-induced replication"/>
    <property type="evidence" value="ECO:0007669"/>
    <property type="project" value="TreeGrafter"/>
</dbReference>
<evidence type="ECO:0000256" key="4">
    <source>
        <dbReference type="ARBA" id="ARBA00023242"/>
    </source>
</evidence>
<keyword evidence="8" id="KW-1185">Reference proteome</keyword>
<dbReference type="InterPro" id="IPR038763">
    <property type="entry name" value="DHH_sf"/>
</dbReference>
<feature type="region of interest" description="Disordered" evidence="6">
    <location>
        <begin position="136"/>
        <end position="162"/>
    </location>
</feature>
<evidence type="ECO:0000256" key="1">
    <source>
        <dbReference type="ARBA" id="ARBA00004123"/>
    </source>
</evidence>
<dbReference type="SUPFAM" id="SSF64182">
    <property type="entry name" value="DHH phosphoesterases"/>
    <property type="match status" value="1"/>
</dbReference>
<sequence>MYIDNIIEGFYNVVHDSRVLLFVNYDIDGICAARILQYLFRCDTISYTLVPVSGIQDLRQAYEENCEEIKYVVLLNCGGTIDIVELLEPVEDVIFFLVDSHRPTDLCNVFSSSQVRIIGKPDPEENIPEFDDVFREDSEEEGDNSDNSGNESDPEESRAAKRMRLSEEAILKRRESRLWAEKRDRIVFDYTQFSYFGKASAVRMFELALSLSKDNVDLLWCAIIGVTEQYLLGKIEKQQYILDTGVLQGHVSKLSHNIEDETEAAATTTPVTAPRISFIKDLQLALYRHWTVEASLRHSMYSACKLKLWTLKGERKLHELLVDMGLPLVQSRQKFCAMDMVLRQEFHSMIEKLAEKYNLDQLVFTSFILQHGFRNKFCASDVVYSMLALLESSSRDRSSKDCFLEAMDALSRSKKSLLEDGIERAKLMLTSIFKMVQGALDMQMVVSAGPFLYFVIQEGGLNARHFSHPHTLVLLAQFILQAHVMVKKKAINLPLIASAPLDVEDGTCLVVGIPPVVEDSPKNFFGKAFEQAAEKTNARAQLDYFDSSVMKLKTEDRSKFFDALAALLS</sequence>
<protein>
    <submittedName>
        <fullName evidence="7">Cell division control protein 45-like protein</fullName>
    </submittedName>
</protein>
<comment type="subcellular location">
    <subcellularLocation>
        <location evidence="1">Nucleus</location>
    </subcellularLocation>
</comment>
<evidence type="ECO:0000256" key="6">
    <source>
        <dbReference type="SAM" id="MobiDB-lite"/>
    </source>
</evidence>
<keyword evidence="3" id="KW-0235">DNA replication</keyword>
<evidence type="ECO:0000256" key="2">
    <source>
        <dbReference type="ARBA" id="ARBA00010727"/>
    </source>
</evidence>
<organism evidence="7 8">
    <name type="scientific">Frankliniella fusca</name>
    <dbReference type="NCBI Taxonomy" id="407009"/>
    <lineage>
        <taxon>Eukaryota</taxon>
        <taxon>Metazoa</taxon>
        <taxon>Ecdysozoa</taxon>
        <taxon>Arthropoda</taxon>
        <taxon>Hexapoda</taxon>
        <taxon>Insecta</taxon>
        <taxon>Pterygota</taxon>
        <taxon>Neoptera</taxon>
        <taxon>Paraneoptera</taxon>
        <taxon>Thysanoptera</taxon>
        <taxon>Terebrantia</taxon>
        <taxon>Thripoidea</taxon>
        <taxon>Thripidae</taxon>
        <taxon>Frankliniella</taxon>
    </lineage>
</organism>
<keyword evidence="5" id="KW-0131">Cell cycle</keyword>
<comment type="caution">
    <text evidence="7">The sequence shown here is derived from an EMBL/GenBank/DDBJ whole genome shotgun (WGS) entry which is preliminary data.</text>
</comment>
<comment type="similarity">
    <text evidence="2">Belongs to the CDC45 family.</text>
</comment>
<reference evidence="7" key="1">
    <citation type="submission" date="2021-07" db="EMBL/GenBank/DDBJ databases">
        <authorList>
            <person name="Catto M.A."/>
            <person name="Jacobson A."/>
            <person name="Kennedy G."/>
            <person name="Labadie P."/>
            <person name="Hunt B.G."/>
            <person name="Srinivasan R."/>
        </authorList>
    </citation>
    <scope>NUCLEOTIDE SEQUENCE</scope>
    <source>
        <strain evidence="7">PL_HMW_Pooled</strain>
        <tissue evidence="7">Head</tissue>
    </source>
</reference>
<dbReference type="EMBL" id="JAHWGI010001285">
    <property type="protein sequence ID" value="KAK3927335.1"/>
    <property type="molecule type" value="Genomic_DNA"/>
</dbReference>
<reference evidence="7" key="2">
    <citation type="journal article" date="2023" name="BMC Genomics">
        <title>Pest status, molecular evolution, and epigenetic factors derived from the genome assembly of Frankliniella fusca, a thysanopteran phytovirus vector.</title>
        <authorList>
            <person name="Catto M.A."/>
            <person name="Labadie P.E."/>
            <person name="Jacobson A.L."/>
            <person name="Kennedy G.G."/>
            <person name="Srinivasan R."/>
            <person name="Hunt B.G."/>
        </authorList>
    </citation>
    <scope>NUCLEOTIDE SEQUENCE</scope>
    <source>
        <strain evidence="7">PL_HMW_Pooled</strain>
    </source>
</reference>
<evidence type="ECO:0000256" key="3">
    <source>
        <dbReference type="ARBA" id="ARBA00022705"/>
    </source>
</evidence>
<name>A0AAE1LPX0_9NEOP</name>
<accession>A0AAE1LPX0</accession>
<dbReference type="GO" id="GO:0003697">
    <property type="term" value="F:single-stranded DNA binding"/>
    <property type="evidence" value="ECO:0007669"/>
    <property type="project" value="TreeGrafter"/>
</dbReference>
<dbReference type="GO" id="GO:0003682">
    <property type="term" value="F:chromatin binding"/>
    <property type="evidence" value="ECO:0007669"/>
    <property type="project" value="TreeGrafter"/>
</dbReference>
<evidence type="ECO:0000256" key="5">
    <source>
        <dbReference type="ARBA" id="ARBA00023306"/>
    </source>
</evidence>
<dbReference type="PANTHER" id="PTHR10507">
    <property type="entry name" value="CDC45-RELATED PROTEIN"/>
    <property type="match status" value="1"/>
</dbReference>
<gene>
    <name evidence="7" type="ORF">KUF71_015619</name>
</gene>
<dbReference type="GO" id="GO:0051301">
    <property type="term" value="P:cell division"/>
    <property type="evidence" value="ECO:0007669"/>
    <property type="project" value="UniProtKB-KW"/>
</dbReference>
<dbReference type="AlphaFoldDB" id="A0AAE1LPX0"/>
<dbReference type="GO" id="GO:0031261">
    <property type="term" value="C:DNA replication preinitiation complex"/>
    <property type="evidence" value="ECO:0007669"/>
    <property type="project" value="TreeGrafter"/>
</dbReference>
<proteinExistence type="inferred from homology"/>
<keyword evidence="7" id="KW-0132">Cell division</keyword>
<dbReference type="Pfam" id="PF02724">
    <property type="entry name" value="CDC45"/>
    <property type="match status" value="1"/>
</dbReference>
<keyword evidence="4" id="KW-0539">Nucleus</keyword>
<evidence type="ECO:0000313" key="7">
    <source>
        <dbReference type="EMBL" id="KAK3927335.1"/>
    </source>
</evidence>
<dbReference type="GO" id="GO:1902977">
    <property type="term" value="P:mitotic DNA replication preinitiation complex assembly"/>
    <property type="evidence" value="ECO:0007669"/>
    <property type="project" value="TreeGrafter"/>
</dbReference>
<dbReference type="PANTHER" id="PTHR10507:SF0">
    <property type="entry name" value="CELL DIVISION CONTROL PROTEIN 45 HOMOLOG"/>
    <property type="match status" value="1"/>
</dbReference>
<evidence type="ECO:0000313" key="8">
    <source>
        <dbReference type="Proteomes" id="UP001219518"/>
    </source>
</evidence>